<name>A0A5N6YMI5_9EURO</name>
<accession>A0A5N6YMI5</accession>
<feature type="region of interest" description="Disordered" evidence="1">
    <location>
        <begin position="103"/>
        <end position="131"/>
    </location>
</feature>
<keyword evidence="2" id="KW-0472">Membrane</keyword>
<gene>
    <name evidence="3" type="ORF">BDV24DRAFT_124571</name>
</gene>
<feature type="compositionally biased region" description="Polar residues" evidence="1">
    <location>
        <begin position="1"/>
        <end position="17"/>
    </location>
</feature>
<keyword evidence="2" id="KW-0812">Transmembrane</keyword>
<feature type="compositionally biased region" description="Polar residues" evidence="1">
    <location>
        <begin position="38"/>
        <end position="55"/>
    </location>
</feature>
<evidence type="ECO:0000256" key="2">
    <source>
        <dbReference type="SAM" id="Phobius"/>
    </source>
</evidence>
<dbReference type="AlphaFoldDB" id="A0A5N6YMI5"/>
<evidence type="ECO:0000313" key="3">
    <source>
        <dbReference type="EMBL" id="KAE8345719.1"/>
    </source>
</evidence>
<sequence>MQVSTPLSQSLSHFHPTSTEKRVNEARVGQRTGGCLNPTRSLTPSQSNGSRSSLLPKNRGFDSKPDEGRRYHRNIILIIIIIIKPYGFPTVFLASSCSQNFAPIKPPSPHTRSRRRACRSQLDATNKTCVP</sequence>
<feature type="transmembrane region" description="Helical" evidence="2">
    <location>
        <begin position="74"/>
        <end position="94"/>
    </location>
</feature>
<dbReference type="EMBL" id="ML737118">
    <property type="protein sequence ID" value="KAE8345719.1"/>
    <property type="molecule type" value="Genomic_DNA"/>
</dbReference>
<reference evidence="3" key="1">
    <citation type="submission" date="2019-04" db="EMBL/GenBank/DDBJ databases">
        <title>Friends and foes A comparative genomics study of 23 Aspergillus species from section Flavi.</title>
        <authorList>
            <consortium name="DOE Joint Genome Institute"/>
            <person name="Kjaerbolling I."/>
            <person name="Vesth T."/>
            <person name="Frisvad J.C."/>
            <person name="Nybo J.L."/>
            <person name="Theobald S."/>
            <person name="Kildgaard S."/>
            <person name="Isbrandt T."/>
            <person name="Kuo A."/>
            <person name="Sato A."/>
            <person name="Lyhne E.K."/>
            <person name="Kogle M.E."/>
            <person name="Wiebenga A."/>
            <person name="Kun R.S."/>
            <person name="Lubbers R.J."/>
            <person name="Makela M.R."/>
            <person name="Barry K."/>
            <person name="Chovatia M."/>
            <person name="Clum A."/>
            <person name="Daum C."/>
            <person name="Haridas S."/>
            <person name="He G."/>
            <person name="LaButti K."/>
            <person name="Lipzen A."/>
            <person name="Mondo S."/>
            <person name="Riley R."/>
            <person name="Salamov A."/>
            <person name="Simmons B.A."/>
            <person name="Magnuson J.K."/>
            <person name="Henrissat B."/>
            <person name="Mortensen U.H."/>
            <person name="Larsen T.O."/>
            <person name="Devries R.P."/>
            <person name="Grigoriev I.V."/>
            <person name="Machida M."/>
            <person name="Baker S.E."/>
            <person name="Andersen M.R."/>
        </authorList>
    </citation>
    <scope>NUCLEOTIDE SEQUENCE</scope>
    <source>
        <strain evidence="3">CBS 117612</strain>
    </source>
</reference>
<proteinExistence type="predicted"/>
<evidence type="ECO:0000256" key="1">
    <source>
        <dbReference type="SAM" id="MobiDB-lite"/>
    </source>
</evidence>
<feature type="region of interest" description="Disordered" evidence="1">
    <location>
        <begin position="1"/>
        <end position="67"/>
    </location>
</feature>
<keyword evidence="2" id="KW-1133">Transmembrane helix</keyword>
<dbReference type="Proteomes" id="UP000325558">
    <property type="component" value="Unassembled WGS sequence"/>
</dbReference>
<organism evidence="3">
    <name type="scientific">Aspergillus arachidicola</name>
    <dbReference type="NCBI Taxonomy" id="656916"/>
    <lineage>
        <taxon>Eukaryota</taxon>
        <taxon>Fungi</taxon>
        <taxon>Dikarya</taxon>
        <taxon>Ascomycota</taxon>
        <taxon>Pezizomycotina</taxon>
        <taxon>Eurotiomycetes</taxon>
        <taxon>Eurotiomycetidae</taxon>
        <taxon>Eurotiales</taxon>
        <taxon>Aspergillaceae</taxon>
        <taxon>Aspergillus</taxon>
        <taxon>Aspergillus subgen. Circumdati</taxon>
    </lineage>
</organism>
<protein>
    <submittedName>
        <fullName evidence="3">Uncharacterized protein</fullName>
    </submittedName>
</protein>
<feature type="compositionally biased region" description="Polar residues" evidence="1">
    <location>
        <begin position="122"/>
        <end position="131"/>
    </location>
</feature>